<dbReference type="Gene3D" id="1.10.630.10">
    <property type="entry name" value="Cytochrome P450"/>
    <property type="match status" value="1"/>
</dbReference>
<comment type="similarity">
    <text evidence="2">Belongs to the cytochrome P450 family.</text>
</comment>
<dbReference type="AlphaFoldDB" id="A0A8J6HLR6"/>
<evidence type="ECO:0000256" key="3">
    <source>
        <dbReference type="ARBA" id="ARBA00022617"/>
    </source>
</evidence>
<dbReference type="GO" id="GO:0016705">
    <property type="term" value="F:oxidoreductase activity, acting on paired donors, with incorporation or reduction of molecular oxygen"/>
    <property type="evidence" value="ECO:0007669"/>
    <property type="project" value="InterPro"/>
</dbReference>
<dbReference type="Pfam" id="PF00067">
    <property type="entry name" value="p450"/>
    <property type="match status" value="1"/>
</dbReference>
<dbReference type="GO" id="GO:0020037">
    <property type="term" value="F:heme binding"/>
    <property type="evidence" value="ECO:0007669"/>
    <property type="project" value="InterPro"/>
</dbReference>
<sequence>MKSWVLEGLKDKKHAGECASEVNTRSDPDFYPAPERSGVLLLPRRLTSVINYSTWRISSASFRLCSFRRVSMAAGEIDYRRFVTVSRSAKKIVFASEGVSKGLEKESEGPALEELECDRGLRVINRINGVKDGFNWIRAARRKRGKGLKEARFFQLFAAFDACIIAFSAASLRPRTFKKCRNYLSRLTVVDFWAPICDQRQPGTATPTQTPDTSCTTLITQYSPFRLFPDHFATFRNMSISPLVFAIRSPNQIENADCLGQTGRDGVIRCVTLGEFPPVSDGYQRRKRIWDAIEPFGGEKWYPLVGTCLDLIKASRDNFYEVYSARNKKHGPLFRTWMGSIPAIHVMKPDHIERILNNTVNLTKGDIYKFVEPWLGEGLITGSDHKKWHRHRKLLTPTFHFSVLDNMMEVMTEKGQYLADRLTQKADGKFFNIYPYLTLCELDIICDRNNCASYCILHPEPGRASVRFLGGVSGSDRNNVRNYLRI</sequence>
<dbReference type="GO" id="GO:0005506">
    <property type="term" value="F:iron ion binding"/>
    <property type="evidence" value="ECO:0007669"/>
    <property type="project" value="InterPro"/>
</dbReference>
<evidence type="ECO:0000256" key="2">
    <source>
        <dbReference type="ARBA" id="ARBA00010617"/>
    </source>
</evidence>
<protein>
    <recommendedName>
        <fullName evidence="10">Cytochrome P450 monooxygenase</fullName>
    </recommendedName>
</protein>
<dbReference type="EMBL" id="JABDTM020021206">
    <property type="protein sequence ID" value="KAH0816627.1"/>
    <property type="molecule type" value="Genomic_DNA"/>
</dbReference>
<keyword evidence="4" id="KW-0479">Metal-binding</keyword>
<proteinExistence type="inferred from homology"/>
<gene>
    <name evidence="8" type="ORF">GEV33_006165</name>
</gene>
<evidence type="ECO:0000313" key="9">
    <source>
        <dbReference type="Proteomes" id="UP000719412"/>
    </source>
</evidence>
<dbReference type="InterPro" id="IPR036396">
    <property type="entry name" value="Cyt_P450_sf"/>
</dbReference>
<evidence type="ECO:0000256" key="1">
    <source>
        <dbReference type="ARBA" id="ARBA00001971"/>
    </source>
</evidence>
<keyword evidence="9" id="KW-1185">Reference proteome</keyword>
<keyword evidence="5" id="KW-0560">Oxidoreductase</keyword>
<evidence type="ECO:0000256" key="5">
    <source>
        <dbReference type="ARBA" id="ARBA00023002"/>
    </source>
</evidence>
<evidence type="ECO:0000256" key="4">
    <source>
        <dbReference type="ARBA" id="ARBA00022723"/>
    </source>
</evidence>
<dbReference type="InterPro" id="IPR050196">
    <property type="entry name" value="Cytochrome_P450_Monoox"/>
</dbReference>
<accession>A0A8J6HLR6</accession>
<dbReference type="PANTHER" id="PTHR24291">
    <property type="entry name" value="CYTOCHROME P450 FAMILY 4"/>
    <property type="match status" value="1"/>
</dbReference>
<dbReference type="PANTHER" id="PTHR24291:SF209">
    <property type="entry name" value="CYTOCHROME P450-LIKE PROTEIN"/>
    <property type="match status" value="1"/>
</dbReference>
<organism evidence="8 9">
    <name type="scientific">Tenebrio molitor</name>
    <name type="common">Yellow mealworm beetle</name>
    <dbReference type="NCBI Taxonomy" id="7067"/>
    <lineage>
        <taxon>Eukaryota</taxon>
        <taxon>Metazoa</taxon>
        <taxon>Ecdysozoa</taxon>
        <taxon>Arthropoda</taxon>
        <taxon>Hexapoda</taxon>
        <taxon>Insecta</taxon>
        <taxon>Pterygota</taxon>
        <taxon>Neoptera</taxon>
        <taxon>Endopterygota</taxon>
        <taxon>Coleoptera</taxon>
        <taxon>Polyphaga</taxon>
        <taxon>Cucujiformia</taxon>
        <taxon>Tenebrionidae</taxon>
        <taxon>Tenebrio</taxon>
    </lineage>
</organism>
<keyword evidence="3" id="KW-0349">Heme</keyword>
<comment type="cofactor">
    <cofactor evidence="1">
        <name>heme</name>
        <dbReference type="ChEBI" id="CHEBI:30413"/>
    </cofactor>
</comment>
<evidence type="ECO:0000256" key="6">
    <source>
        <dbReference type="ARBA" id="ARBA00023004"/>
    </source>
</evidence>
<keyword evidence="7" id="KW-0503">Monooxygenase</keyword>
<dbReference type="SUPFAM" id="SSF48264">
    <property type="entry name" value="Cytochrome P450"/>
    <property type="match status" value="1"/>
</dbReference>
<dbReference type="GO" id="GO:0004497">
    <property type="term" value="F:monooxygenase activity"/>
    <property type="evidence" value="ECO:0007669"/>
    <property type="project" value="UniProtKB-KW"/>
</dbReference>
<comment type="caution">
    <text evidence="8">The sequence shown here is derived from an EMBL/GenBank/DDBJ whole genome shotgun (WGS) entry which is preliminary data.</text>
</comment>
<evidence type="ECO:0000256" key="7">
    <source>
        <dbReference type="ARBA" id="ARBA00023033"/>
    </source>
</evidence>
<evidence type="ECO:0008006" key="10">
    <source>
        <dbReference type="Google" id="ProtNLM"/>
    </source>
</evidence>
<reference evidence="8" key="1">
    <citation type="journal article" date="2020" name="J Insects Food Feed">
        <title>The yellow mealworm (Tenebrio molitor) genome: a resource for the emerging insects as food and feed industry.</title>
        <authorList>
            <person name="Eriksson T."/>
            <person name="Andere A."/>
            <person name="Kelstrup H."/>
            <person name="Emery V."/>
            <person name="Picard C."/>
        </authorList>
    </citation>
    <scope>NUCLEOTIDE SEQUENCE</scope>
    <source>
        <strain evidence="8">Stoneville</strain>
        <tissue evidence="8">Whole head</tissue>
    </source>
</reference>
<reference evidence="8" key="2">
    <citation type="submission" date="2021-08" db="EMBL/GenBank/DDBJ databases">
        <authorList>
            <person name="Eriksson T."/>
        </authorList>
    </citation>
    <scope>NUCLEOTIDE SEQUENCE</scope>
    <source>
        <strain evidence="8">Stoneville</strain>
        <tissue evidence="8">Whole head</tissue>
    </source>
</reference>
<dbReference type="InterPro" id="IPR001128">
    <property type="entry name" value="Cyt_P450"/>
</dbReference>
<dbReference type="Proteomes" id="UP000719412">
    <property type="component" value="Unassembled WGS sequence"/>
</dbReference>
<keyword evidence="6" id="KW-0408">Iron</keyword>
<evidence type="ECO:0000313" key="8">
    <source>
        <dbReference type="EMBL" id="KAH0816627.1"/>
    </source>
</evidence>
<name>A0A8J6HLR6_TENMO</name>